<evidence type="ECO:0000313" key="2">
    <source>
        <dbReference type="Proteomes" id="UP000827986"/>
    </source>
</evidence>
<dbReference type="AlphaFoldDB" id="A0A9D3XU54"/>
<gene>
    <name evidence="1" type="ORF">KIL84_018985</name>
</gene>
<evidence type="ECO:0000313" key="1">
    <source>
        <dbReference type="EMBL" id="KAH1186236.1"/>
    </source>
</evidence>
<keyword evidence="2" id="KW-1185">Reference proteome</keyword>
<organism evidence="1 2">
    <name type="scientific">Mauremys mutica</name>
    <name type="common">yellowpond turtle</name>
    <dbReference type="NCBI Taxonomy" id="74926"/>
    <lineage>
        <taxon>Eukaryota</taxon>
        <taxon>Metazoa</taxon>
        <taxon>Chordata</taxon>
        <taxon>Craniata</taxon>
        <taxon>Vertebrata</taxon>
        <taxon>Euteleostomi</taxon>
        <taxon>Archelosauria</taxon>
        <taxon>Testudinata</taxon>
        <taxon>Testudines</taxon>
        <taxon>Cryptodira</taxon>
        <taxon>Durocryptodira</taxon>
        <taxon>Testudinoidea</taxon>
        <taxon>Geoemydidae</taxon>
        <taxon>Geoemydinae</taxon>
        <taxon>Mauremys</taxon>
    </lineage>
</organism>
<dbReference type="EMBL" id="JAHDVG010000463">
    <property type="protein sequence ID" value="KAH1186236.1"/>
    <property type="molecule type" value="Genomic_DNA"/>
</dbReference>
<accession>A0A9D3XU54</accession>
<reference evidence="1" key="1">
    <citation type="submission" date="2021-09" db="EMBL/GenBank/DDBJ databases">
        <title>The genome of Mauremys mutica provides insights into the evolution of semi-aquatic lifestyle.</title>
        <authorList>
            <person name="Gong S."/>
            <person name="Gao Y."/>
        </authorList>
    </citation>
    <scope>NUCLEOTIDE SEQUENCE</scope>
    <source>
        <strain evidence="1">MM-2020</strain>
        <tissue evidence="1">Muscle</tissue>
    </source>
</reference>
<sequence length="107" mass="12167">MPQYSIFALPQLTEIKTLLIFLSFFSPSLSRTKPHSAAQNKLCSIKKMDKFNHQSAYSKLTCTFTIKVQITSQKSTNSSVISSTILRIKNIETRHLAKLSRIHTSQH</sequence>
<comment type="caution">
    <text evidence="1">The sequence shown here is derived from an EMBL/GenBank/DDBJ whole genome shotgun (WGS) entry which is preliminary data.</text>
</comment>
<protein>
    <submittedName>
        <fullName evidence="1">Uncharacterized protein</fullName>
    </submittedName>
</protein>
<dbReference type="Proteomes" id="UP000827986">
    <property type="component" value="Unassembled WGS sequence"/>
</dbReference>
<proteinExistence type="predicted"/>
<name>A0A9D3XU54_9SAUR</name>